<feature type="domain" description="Bacteriophage tail tape measure C-terminal" evidence="1">
    <location>
        <begin position="26"/>
        <end position="84"/>
    </location>
</feature>
<dbReference type="EMBL" id="UOEE01000280">
    <property type="protein sequence ID" value="VAV99790.1"/>
    <property type="molecule type" value="Genomic_DNA"/>
</dbReference>
<sequence>MNNNETSGQNPFAEAGQQLQELAQGPAQQAADQLEQMFSRAGNSIGRELERAARTGSVSFSKMAQSILRDLARITVKQVVGGALSNILGQAVSGGFAGARADGGPVLSGGAYLVGERGPEVFRPASSGSIETQISSAPITVNFNLGPGAGVEEFKRSQGQISAMLRRAVEQGRQPL</sequence>
<dbReference type="InterPro" id="IPR006431">
    <property type="entry name" value="Phage_tape_meas_C"/>
</dbReference>
<accession>A0A3B0S1J9</accession>
<proteinExistence type="predicted"/>
<dbReference type="AlphaFoldDB" id="A0A3B0S1J9"/>
<gene>
    <name evidence="2" type="ORF">MNBD_ALPHA06-745</name>
</gene>
<name>A0A3B0S1J9_9ZZZZ</name>
<evidence type="ECO:0000313" key="2">
    <source>
        <dbReference type="EMBL" id="VAV99790.1"/>
    </source>
</evidence>
<protein>
    <submittedName>
        <fullName evidence="2">Gene Transfer Agent tail tape measure</fullName>
    </submittedName>
</protein>
<organism evidence="2">
    <name type="scientific">hydrothermal vent metagenome</name>
    <dbReference type="NCBI Taxonomy" id="652676"/>
    <lineage>
        <taxon>unclassified sequences</taxon>
        <taxon>metagenomes</taxon>
        <taxon>ecological metagenomes</taxon>
    </lineage>
</organism>
<reference evidence="2" key="1">
    <citation type="submission" date="2018-06" db="EMBL/GenBank/DDBJ databases">
        <authorList>
            <person name="Zhirakovskaya E."/>
        </authorList>
    </citation>
    <scope>NUCLEOTIDE SEQUENCE</scope>
</reference>
<evidence type="ECO:0000259" key="1">
    <source>
        <dbReference type="Pfam" id="PF09718"/>
    </source>
</evidence>
<dbReference type="Pfam" id="PF09718">
    <property type="entry name" value="Tape_meas_lam_C"/>
    <property type="match status" value="1"/>
</dbReference>